<reference evidence="1" key="1">
    <citation type="submission" date="2014-06" db="EMBL/GenBank/DDBJ databases">
        <authorList>
            <person name="Urmite Genomes Urmite Genomes"/>
        </authorList>
    </citation>
    <scope>NUCLEOTIDE SEQUENCE</scope>
</reference>
<organism evidence="1">
    <name type="scientific">Citrobacter koseri</name>
    <name type="common">Citrobacter diversus</name>
    <dbReference type="NCBI Taxonomy" id="545"/>
    <lineage>
        <taxon>Bacteria</taxon>
        <taxon>Pseudomonadati</taxon>
        <taxon>Pseudomonadota</taxon>
        <taxon>Gammaproteobacteria</taxon>
        <taxon>Enterobacterales</taxon>
        <taxon>Enterobacteriaceae</taxon>
        <taxon>Citrobacter</taxon>
    </lineage>
</organism>
<gene>
    <name evidence="1" type="ORF">BN1086_00327</name>
</gene>
<dbReference type="Pfam" id="PF09956">
    <property type="entry name" value="Phage_cement_2"/>
    <property type="match status" value="1"/>
</dbReference>
<protein>
    <recommendedName>
        <fullName evidence="2">DUF2190 family protein</fullName>
    </recommendedName>
</protein>
<accession>A0A078L676</accession>
<evidence type="ECO:0000313" key="1">
    <source>
        <dbReference type="EMBL" id="CDZ82255.1"/>
    </source>
</evidence>
<dbReference type="PATRIC" id="fig|545.12.peg.315"/>
<name>A0A078L676_CITKO</name>
<sequence>MGTTQQVILTTTVTALAALTQQRFVGTDNAPCQAGAAVLGVAEVDAAAGDLTPVSVLGIIAVEAGAAISRGQRIQSDANACAVPRTAASGDTPAGISAGIALDEALAEGDVIRILRGV</sequence>
<dbReference type="AlphaFoldDB" id="A0A078L676"/>
<dbReference type="InterPro" id="IPR011231">
    <property type="entry name" value="Phage_VT1-Sakai_H0018"/>
</dbReference>
<proteinExistence type="predicted"/>
<evidence type="ECO:0008006" key="2">
    <source>
        <dbReference type="Google" id="ProtNLM"/>
    </source>
</evidence>
<dbReference type="EMBL" id="LK931336">
    <property type="protein sequence ID" value="CDZ82255.1"/>
    <property type="molecule type" value="Genomic_DNA"/>
</dbReference>